<proteinExistence type="predicted"/>
<keyword evidence="1" id="KW-0175">Coiled coil</keyword>
<sequence>MSKFNSKLEALEQANTLLITENSDLKANISLLESKLDDQEQYSRRNLVRVSGIQENQSENTDDLIMYWQKYCNAGTMSVLILLNV</sequence>
<accession>A0A9D4LYS0</accession>
<organism evidence="2 3">
    <name type="scientific">Dreissena polymorpha</name>
    <name type="common">Zebra mussel</name>
    <name type="synonym">Mytilus polymorpha</name>
    <dbReference type="NCBI Taxonomy" id="45954"/>
    <lineage>
        <taxon>Eukaryota</taxon>
        <taxon>Metazoa</taxon>
        <taxon>Spiralia</taxon>
        <taxon>Lophotrochozoa</taxon>
        <taxon>Mollusca</taxon>
        <taxon>Bivalvia</taxon>
        <taxon>Autobranchia</taxon>
        <taxon>Heteroconchia</taxon>
        <taxon>Euheterodonta</taxon>
        <taxon>Imparidentia</taxon>
        <taxon>Neoheterodontei</taxon>
        <taxon>Myida</taxon>
        <taxon>Dreissenoidea</taxon>
        <taxon>Dreissenidae</taxon>
        <taxon>Dreissena</taxon>
    </lineage>
</organism>
<protein>
    <submittedName>
        <fullName evidence="2">Uncharacterized protein</fullName>
    </submittedName>
</protein>
<name>A0A9D4LYS0_DREPO</name>
<feature type="coiled-coil region" evidence="1">
    <location>
        <begin position="8"/>
        <end position="42"/>
    </location>
</feature>
<gene>
    <name evidence="2" type="ORF">DPMN_028310</name>
</gene>
<evidence type="ECO:0000313" key="3">
    <source>
        <dbReference type="Proteomes" id="UP000828390"/>
    </source>
</evidence>
<reference evidence="2" key="2">
    <citation type="submission" date="2020-11" db="EMBL/GenBank/DDBJ databases">
        <authorList>
            <person name="McCartney M.A."/>
            <person name="Auch B."/>
            <person name="Kono T."/>
            <person name="Mallez S."/>
            <person name="Becker A."/>
            <person name="Gohl D.M."/>
            <person name="Silverstein K.A.T."/>
            <person name="Koren S."/>
            <person name="Bechman K.B."/>
            <person name="Herman A."/>
            <person name="Abrahante J.E."/>
            <person name="Garbe J."/>
        </authorList>
    </citation>
    <scope>NUCLEOTIDE SEQUENCE</scope>
    <source>
        <strain evidence="2">Duluth1</strain>
        <tissue evidence="2">Whole animal</tissue>
    </source>
</reference>
<evidence type="ECO:0000256" key="1">
    <source>
        <dbReference type="SAM" id="Coils"/>
    </source>
</evidence>
<comment type="caution">
    <text evidence="2">The sequence shown here is derived from an EMBL/GenBank/DDBJ whole genome shotgun (WGS) entry which is preliminary data.</text>
</comment>
<dbReference type="AlphaFoldDB" id="A0A9D4LYS0"/>
<keyword evidence="3" id="KW-1185">Reference proteome</keyword>
<dbReference type="EMBL" id="JAIWYP010000002">
    <property type="protein sequence ID" value="KAH3865271.1"/>
    <property type="molecule type" value="Genomic_DNA"/>
</dbReference>
<evidence type="ECO:0000313" key="2">
    <source>
        <dbReference type="EMBL" id="KAH3865271.1"/>
    </source>
</evidence>
<dbReference type="Proteomes" id="UP000828390">
    <property type="component" value="Unassembled WGS sequence"/>
</dbReference>
<reference evidence="2" key="1">
    <citation type="journal article" date="2019" name="bioRxiv">
        <title>The Genome of the Zebra Mussel, Dreissena polymorpha: A Resource for Invasive Species Research.</title>
        <authorList>
            <person name="McCartney M.A."/>
            <person name="Auch B."/>
            <person name="Kono T."/>
            <person name="Mallez S."/>
            <person name="Zhang Y."/>
            <person name="Obille A."/>
            <person name="Becker A."/>
            <person name="Abrahante J.E."/>
            <person name="Garbe J."/>
            <person name="Badalamenti J.P."/>
            <person name="Herman A."/>
            <person name="Mangelson H."/>
            <person name="Liachko I."/>
            <person name="Sullivan S."/>
            <person name="Sone E.D."/>
            <person name="Koren S."/>
            <person name="Silverstein K.A.T."/>
            <person name="Beckman K.B."/>
            <person name="Gohl D.M."/>
        </authorList>
    </citation>
    <scope>NUCLEOTIDE SEQUENCE</scope>
    <source>
        <strain evidence="2">Duluth1</strain>
        <tissue evidence="2">Whole animal</tissue>
    </source>
</reference>